<dbReference type="HOGENOM" id="CLU_006051_3_0_6"/>
<dbReference type="PIRSF" id="PIRSF004983">
    <property type="entry name" value="MenD"/>
    <property type="match status" value="1"/>
</dbReference>
<dbReference type="GO" id="GO:0000287">
    <property type="term" value="F:magnesium ion binding"/>
    <property type="evidence" value="ECO:0007669"/>
    <property type="project" value="UniProtKB-UniRule"/>
</dbReference>
<dbReference type="InterPro" id="IPR029061">
    <property type="entry name" value="THDP-binding"/>
</dbReference>
<protein>
    <recommendedName>
        <fullName evidence="7">2-succinyl-5-enolpyruvyl-6-hydroxy-3-cyclohexene-1-carboxylate synthase</fullName>
        <shortName evidence="7">SEPHCHC synthase</shortName>
        <ecNumber evidence="7">2.2.1.9</ecNumber>
    </recommendedName>
    <alternativeName>
        <fullName evidence="7">Menaquinone biosynthesis protein MenD</fullName>
    </alternativeName>
</protein>
<comment type="cofactor">
    <cofactor evidence="7">
        <name>thiamine diphosphate</name>
        <dbReference type="ChEBI" id="CHEBI:58937"/>
    </cofactor>
    <text evidence="7">Binds 1 thiamine pyrophosphate per subunit.</text>
</comment>
<dbReference type="SUPFAM" id="SSF52518">
    <property type="entry name" value="Thiamin diphosphate-binding fold (THDP-binding)"/>
    <property type="match status" value="2"/>
</dbReference>
<dbReference type="UniPathway" id="UPA01057">
    <property type="reaction ID" value="UER00164"/>
</dbReference>
<evidence type="ECO:0000256" key="7">
    <source>
        <dbReference type="HAMAP-Rule" id="MF_01659"/>
    </source>
</evidence>
<name>C4L9G3_TOLAT</name>
<evidence type="ECO:0000256" key="4">
    <source>
        <dbReference type="ARBA" id="ARBA00022842"/>
    </source>
</evidence>
<dbReference type="GO" id="GO:0030976">
    <property type="term" value="F:thiamine pyrophosphate binding"/>
    <property type="evidence" value="ECO:0007669"/>
    <property type="project" value="UniProtKB-UniRule"/>
</dbReference>
<reference evidence="11 12" key="2">
    <citation type="journal article" date="2011" name="Stand. Genomic Sci.">
        <title>Complete genome sequence of Tolumonas auensis type strain (TA 4).</title>
        <authorList>
            <person name="Chertkov O."/>
            <person name="Copeland A."/>
            <person name="Lucas S."/>
            <person name="Lapidus A."/>
            <person name="Berry K.W."/>
            <person name="Detter J.C."/>
            <person name="Del Rio T.G."/>
            <person name="Hammon N."/>
            <person name="Dalin E."/>
            <person name="Tice H."/>
            <person name="Pitluck S."/>
            <person name="Richardson P."/>
            <person name="Bruce D."/>
            <person name="Goodwin L."/>
            <person name="Han C."/>
            <person name="Tapia R."/>
            <person name="Saunders E."/>
            <person name="Schmutz J."/>
            <person name="Brettin T."/>
            <person name="Larimer F."/>
            <person name="Land M."/>
            <person name="Hauser L."/>
            <person name="Spring S."/>
            <person name="Rohde M."/>
            <person name="Kyrpides N.C."/>
            <person name="Ivanova N."/>
            <person name="Goker M."/>
            <person name="Beller H.R."/>
            <person name="Klenk H.P."/>
            <person name="Woyke T."/>
        </authorList>
    </citation>
    <scope>NUCLEOTIDE SEQUENCE [LARGE SCALE GENOMIC DNA]</scope>
    <source>
        <strain evidence="12">DSM 9187 / TA4</strain>
    </source>
</reference>
<evidence type="ECO:0000256" key="3">
    <source>
        <dbReference type="ARBA" id="ARBA00022723"/>
    </source>
</evidence>
<evidence type="ECO:0000259" key="9">
    <source>
        <dbReference type="Pfam" id="PF02776"/>
    </source>
</evidence>
<dbReference type="GO" id="GO:0070204">
    <property type="term" value="F:2-succinyl-5-enolpyruvyl-6-hydroxy-3-cyclohexene-1-carboxylic-acid synthase activity"/>
    <property type="evidence" value="ECO:0007669"/>
    <property type="project" value="UniProtKB-UniRule"/>
</dbReference>
<dbReference type="Gene3D" id="3.40.50.1220">
    <property type="entry name" value="TPP-binding domain"/>
    <property type="match status" value="1"/>
</dbReference>
<dbReference type="PANTHER" id="PTHR42916">
    <property type="entry name" value="2-SUCCINYL-5-ENOLPYRUVYL-6-HYDROXY-3-CYCLOHEXENE-1-CARBOXYLATE SYNTHASE"/>
    <property type="match status" value="1"/>
</dbReference>
<organism evidence="11 12">
    <name type="scientific">Tolumonas auensis (strain DSM 9187 / NBRC 110442 / TA 4)</name>
    <dbReference type="NCBI Taxonomy" id="595494"/>
    <lineage>
        <taxon>Bacteria</taxon>
        <taxon>Pseudomonadati</taxon>
        <taxon>Pseudomonadota</taxon>
        <taxon>Gammaproteobacteria</taxon>
        <taxon>Aeromonadales</taxon>
        <taxon>Aeromonadaceae</taxon>
        <taxon>Tolumonas</taxon>
    </lineage>
</organism>
<evidence type="ECO:0000256" key="5">
    <source>
        <dbReference type="ARBA" id="ARBA00023052"/>
    </source>
</evidence>
<comment type="function">
    <text evidence="7">Catalyzes the thiamine diphosphate-dependent decarboxylation of 2-oxoglutarate and the subsequent addition of the resulting succinic semialdehyde-thiamine pyrophosphate anion to isochorismate to yield 2-succinyl-5-enolpyruvyl-6-hydroxy-3-cyclohexene-1-carboxylate (SEPHCHC).</text>
</comment>
<dbReference type="Gene3D" id="3.40.50.970">
    <property type="match status" value="2"/>
</dbReference>
<dbReference type="CDD" id="cd07037">
    <property type="entry name" value="TPP_PYR_MenD"/>
    <property type="match status" value="1"/>
</dbReference>
<evidence type="ECO:0000256" key="2">
    <source>
        <dbReference type="ARBA" id="ARBA00022679"/>
    </source>
</evidence>
<dbReference type="Proteomes" id="UP000009073">
    <property type="component" value="Chromosome"/>
</dbReference>
<keyword evidence="5 7" id="KW-0786">Thiamine pyrophosphate</keyword>
<evidence type="ECO:0000259" key="10">
    <source>
        <dbReference type="Pfam" id="PF16582"/>
    </source>
</evidence>
<dbReference type="InterPro" id="IPR012001">
    <property type="entry name" value="Thiamin_PyroP_enz_TPP-bd_dom"/>
</dbReference>
<dbReference type="EC" id="2.2.1.9" evidence="7"/>
<dbReference type="InterPro" id="IPR011766">
    <property type="entry name" value="TPP_enzyme_TPP-bd"/>
</dbReference>
<dbReference type="UniPathway" id="UPA00079"/>
<comment type="pathway">
    <text evidence="7">Quinol/quinone metabolism; menaquinone biosynthesis.</text>
</comment>
<dbReference type="NCBIfam" id="TIGR00173">
    <property type="entry name" value="menD"/>
    <property type="match status" value="1"/>
</dbReference>
<dbReference type="AlphaFoldDB" id="C4L9G3"/>
<dbReference type="CDD" id="cd02009">
    <property type="entry name" value="TPP_SHCHC_synthase"/>
    <property type="match status" value="1"/>
</dbReference>
<evidence type="ECO:0000313" key="12">
    <source>
        <dbReference type="Proteomes" id="UP000009073"/>
    </source>
</evidence>
<evidence type="ECO:0000313" key="11">
    <source>
        <dbReference type="EMBL" id="ACQ92062.1"/>
    </source>
</evidence>
<dbReference type="InterPro" id="IPR004433">
    <property type="entry name" value="MenaQ_synth_MenD"/>
</dbReference>
<keyword evidence="12" id="KW-1185">Reference proteome</keyword>
<keyword evidence="1 7" id="KW-0474">Menaquinone biosynthesis</keyword>
<feature type="domain" description="Thiamine pyrophosphate enzyme N-terminal TPP-binding" evidence="9">
    <location>
        <begin position="17"/>
        <end position="127"/>
    </location>
</feature>
<dbReference type="GO" id="GO:0030145">
    <property type="term" value="F:manganese ion binding"/>
    <property type="evidence" value="ECO:0007669"/>
    <property type="project" value="UniProtKB-UniRule"/>
</dbReference>
<reference evidence="12" key="1">
    <citation type="submission" date="2009-05" db="EMBL/GenBank/DDBJ databases">
        <title>Complete sequence of Tolumonas auensis DSM 9187.</title>
        <authorList>
            <consortium name="US DOE Joint Genome Institute"/>
            <person name="Lucas S."/>
            <person name="Copeland A."/>
            <person name="Lapidus A."/>
            <person name="Glavina del Rio T."/>
            <person name="Tice H."/>
            <person name="Bruce D."/>
            <person name="Goodwin L."/>
            <person name="Pitluck S."/>
            <person name="Chertkov O."/>
            <person name="Brettin T."/>
            <person name="Detter J.C."/>
            <person name="Han C."/>
            <person name="Larimer F."/>
            <person name="Land M."/>
            <person name="Hauser L."/>
            <person name="Kyrpides N."/>
            <person name="Mikhailova N."/>
            <person name="Spring S."/>
            <person name="Beller H."/>
        </authorList>
    </citation>
    <scope>NUCLEOTIDE SEQUENCE [LARGE SCALE GENOMIC DNA]</scope>
    <source>
        <strain evidence="12">DSM 9187 / TA4</strain>
    </source>
</reference>
<keyword evidence="3 7" id="KW-0479">Metal-binding</keyword>
<comment type="catalytic activity">
    <reaction evidence="7">
        <text>isochorismate + 2-oxoglutarate + H(+) = 5-enolpyruvoyl-6-hydroxy-2-succinyl-cyclohex-3-ene-1-carboxylate + CO2</text>
        <dbReference type="Rhea" id="RHEA:25593"/>
        <dbReference type="ChEBI" id="CHEBI:15378"/>
        <dbReference type="ChEBI" id="CHEBI:16526"/>
        <dbReference type="ChEBI" id="CHEBI:16810"/>
        <dbReference type="ChEBI" id="CHEBI:29780"/>
        <dbReference type="ChEBI" id="CHEBI:58818"/>
        <dbReference type="EC" id="2.2.1.9"/>
    </reaction>
</comment>
<evidence type="ECO:0000256" key="6">
    <source>
        <dbReference type="ARBA" id="ARBA00023211"/>
    </source>
</evidence>
<dbReference type="InterPro" id="IPR032264">
    <property type="entry name" value="MenD_middle"/>
</dbReference>
<accession>C4L9G3</accession>
<dbReference type="eggNOG" id="COG1165">
    <property type="taxonomic scope" value="Bacteria"/>
</dbReference>
<dbReference type="RefSeq" id="WP_012728661.1">
    <property type="nucleotide sequence ID" value="NC_012691.1"/>
</dbReference>
<dbReference type="HAMAP" id="MF_01659">
    <property type="entry name" value="MenD"/>
    <property type="match status" value="1"/>
</dbReference>
<dbReference type="Pfam" id="PF02775">
    <property type="entry name" value="TPP_enzyme_C"/>
    <property type="match status" value="1"/>
</dbReference>
<keyword evidence="4 7" id="KW-0460">Magnesium</keyword>
<comment type="similarity">
    <text evidence="7">Belongs to the TPP enzyme family. MenD subfamily.</text>
</comment>
<feature type="domain" description="Thiamine pyrophosphate enzyme TPP-binding" evidence="8">
    <location>
        <begin position="417"/>
        <end position="550"/>
    </location>
</feature>
<dbReference type="OrthoDB" id="9791859at2"/>
<feature type="domain" description="Menaquinone biosynthesis protein MenD middle" evidence="10">
    <location>
        <begin position="193"/>
        <end position="399"/>
    </location>
</feature>
<dbReference type="Pfam" id="PF02776">
    <property type="entry name" value="TPP_enzyme_N"/>
    <property type="match status" value="1"/>
</dbReference>
<keyword evidence="6 7" id="KW-0464">Manganese</keyword>
<dbReference type="InterPro" id="IPR029035">
    <property type="entry name" value="DHS-like_NAD/FAD-binding_dom"/>
</dbReference>
<dbReference type="STRING" id="595494.Tola_0433"/>
<dbReference type="Pfam" id="PF16582">
    <property type="entry name" value="TPP_enzyme_M_2"/>
    <property type="match status" value="1"/>
</dbReference>
<keyword evidence="2 7" id="KW-0808">Transferase</keyword>
<dbReference type="SUPFAM" id="SSF52467">
    <property type="entry name" value="DHS-like NAD/FAD-binding domain"/>
    <property type="match status" value="1"/>
</dbReference>
<comment type="cofactor">
    <cofactor evidence="7">
        <name>Mg(2+)</name>
        <dbReference type="ChEBI" id="CHEBI:18420"/>
    </cofactor>
    <cofactor evidence="7">
        <name>Mn(2+)</name>
        <dbReference type="ChEBI" id="CHEBI:29035"/>
    </cofactor>
</comment>
<proteinExistence type="inferred from homology"/>
<comment type="subunit">
    <text evidence="7">Homodimer.</text>
</comment>
<comment type="pathway">
    <text evidence="7">Quinol/quinone metabolism; 1,4-dihydroxy-2-naphthoate biosynthesis; 1,4-dihydroxy-2-naphthoate from chorismate: step 2/7.</text>
</comment>
<dbReference type="GO" id="GO:0009234">
    <property type="term" value="P:menaquinone biosynthetic process"/>
    <property type="evidence" value="ECO:0007669"/>
    <property type="project" value="UniProtKB-UniRule"/>
</dbReference>
<dbReference type="EMBL" id="CP001616">
    <property type="protein sequence ID" value="ACQ92062.1"/>
    <property type="molecule type" value="Genomic_DNA"/>
</dbReference>
<gene>
    <name evidence="7" type="primary">menD</name>
    <name evidence="11" type="ordered locus">Tola_0433</name>
</gene>
<sequence length="573" mass="62892">MTEQWQSLDSLNALWSALLIEELARLGIRDICIAPGSRSTPLTLAAAANPAISTHLHFDERGLGFLALGLAQGSQRPVAVIVTSGSAVANLLPAVVEARQSGIPLWLLTADRPAELLGCGANQAITQANIFANYPVYQQLFPAPDHDITPSWLLASVDQAAFQQQQTPGPVHLNCPFREPLYPVAGQQIPGNALRGLTHWLRSAQPWTQYHAVQPICQTHPLWAEVRQSKGIIIAGRLSRQQDTGAILKLAQQTGWPLLADIQSQLRFHPQAMTYADLALHHPAFREELAQAETLLLFGGRLTSKRLQQFADGHNWQHCWQIDAGSERLDSGLAVQQRFVTSPELWCQAHQCEPHRIPWHQLPRWDGKLAGLITQQLPEWGEITLCHQLNSQLQGQLFIGNSMPIRLLDMLGTSGAQPSHIYTNRGASGIDGLIATAAGIARANTSQPTTLLLGDSSALYDLNSLALLRELTAPFVLIIINNDGGNIFHMLPVPEQNQIRERFYQLPHGLDFRASAEQFRLAYAAPTGAISFRQAYQQALSHPGATLLECKVATGEAADWLKNFALQVRSLPA</sequence>
<evidence type="ECO:0000256" key="1">
    <source>
        <dbReference type="ARBA" id="ARBA00022428"/>
    </source>
</evidence>
<dbReference type="KEGG" id="tau:Tola_0433"/>
<evidence type="ECO:0000259" key="8">
    <source>
        <dbReference type="Pfam" id="PF02775"/>
    </source>
</evidence>
<dbReference type="PANTHER" id="PTHR42916:SF1">
    <property type="entry name" value="PROTEIN PHYLLO, CHLOROPLASTIC"/>
    <property type="match status" value="1"/>
</dbReference>